<reference evidence="2 3" key="3">
    <citation type="journal article" date="2013" name="Rice">
        <title>Improvement of the Oryza sativa Nipponbare reference genome using next generation sequence and optical map data.</title>
        <authorList>
            <person name="Kawahara Y."/>
            <person name="de la Bastide M."/>
            <person name="Hamilton J.P."/>
            <person name="Kanamori H."/>
            <person name="McCombie W.R."/>
            <person name="Ouyang S."/>
            <person name="Schwartz D.C."/>
            <person name="Tanaka T."/>
            <person name="Wu J."/>
            <person name="Zhou S."/>
            <person name="Childs K.L."/>
            <person name="Davidson R.M."/>
            <person name="Lin H."/>
            <person name="Quesada-Ocampo L."/>
            <person name="Vaillancourt B."/>
            <person name="Sakai H."/>
            <person name="Lee S.S."/>
            <person name="Kim J."/>
            <person name="Numa H."/>
            <person name="Itoh T."/>
            <person name="Buell C.R."/>
            <person name="Matsumoto T."/>
        </authorList>
    </citation>
    <scope>NUCLEOTIDE SEQUENCE [LARGE SCALE GENOMIC DNA]</scope>
    <source>
        <strain evidence="3">cv. Nipponbare</strain>
    </source>
</reference>
<keyword evidence="1" id="KW-0175">Coiled coil</keyword>
<dbReference type="OMA" id="CHRFIHI"/>
<dbReference type="STRING" id="39947.A0A0P0W0R2"/>
<dbReference type="InterPro" id="IPR045177">
    <property type="entry name" value="FDM1-5/IDN2"/>
</dbReference>
<dbReference type="Gramene" id="Os03t0596400-01">
    <property type="protein sequence ID" value="Os03t0596400-01"/>
    <property type="gene ID" value="Os03g0596400"/>
</dbReference>
<evidence type="ECO:0000256" key="1">
    <source>
        <dbReference type="SAM" id="Coils"/>
    </source>
</evidence>
<dbReference type="PANTHER" id="PTHR21596">
    <property type="entry name" value="RIBONUCLEASE P SUBUNIT P38"/>
    <property type="match status" value="1"/>
</dbReference>
<keyword evidence="3" id="KW-1185">Reference proteome</keyword>
<dbReference type="SMR" id="A0A0P0W0R2"/>
<evidence type="ECO:0000313" key="3">
    <source>
        <dbReference type="Proteomes" id="UP000059680"/>
    </source>
</evidence>
<name>A0A0P0W0R2_ORYSJ</name>
<dbReference type="Proteomes" id="UP000059680">
    <property type="component" value="Chromosome 3"/>
</dbReference>
<dbReference type="GO" id="GO:0080188">
    <property type="term" value="P:gene silencing by siRNA-directed DNA methylation"/>
    <property type="evidence" value="ECO:0007669"/>
    <property type="project" value="InterPro"/>
</dbReference>
<dbReference type="EMBL" id="AP014959">
    <property type="protein sequence ID" value="BAS85159.1"/>
    <property type="molecule type" value="Genomic_DNA"/>
</dbReference>
<dbReference type="InParanoid" id="A0A0P0W0R2"/>
<proteinExistence type="predicted"/>
<sequence length="103" mass="12126">MSPTQVELELELDWRQKLELEKEQLRGKIEVMKMMGSEEDGTLKELDELRTKLEEKDDDMESMDSLNQALIIKNQRTIDELKEAKKGQERTDKCIRFIAITLL</sequence>
<organism evidence="2 3">
    <name type="scientific">Oryza sativa subsp. japonica</name>
    <name type="common">Rice</name>
    <dbReference type="NCBI Taxonomy" id="39947"/>
    <lineage>
        <taxon>Eukaryota</taxon>
        <taxon>Viridiplantae</taxon>
        <taxon>Streptophyta</taxon>
        <taxon>Embryophyta</taxon>
        <taxon>Tracheophyta</taxon>
        <taxon>Spermatophyta</taxon>
        <taxon>Magnoliopsida</taxon>
        <taxon>Liliopsida</taxon>
        <taxon>Poales</taxon>
        <taxon>Poaceae</taxon>
        <taxon>BOP clade</taxon>
        <taxon>Oryzoideae</taxon>
        <taxon>Oryzeae</taxon>
        <taxon>Oryzinae</taxon>
        <taxon>Oryza</taxon>
        <taxon>Oryza sativa</taxon>
    </lineage>
</organism>
<reference evidence="3" key="1">
    <citation type="journal article" date="2005" name="Nature">
        <title>The map-based sequence of the rice genome.</title>
        <authorList>
            <consortium name="International rice genome sequencing project (IRGSP)"/>
            <person name="Matsumoto T."/>
            <person name="Wu J."/>
            <person name="Kanamori H."/>
            <person name="Katayose Y."/>
            <person name="Fujisawa M."/>
            <person name="Namiki N."/>
            <person name="Mizuno H."/>
            <person name="Yamamoto K."/>
            <person name="Antonio B.A."/>
            <person name="Baba T."/>
            <person name="Sakata K."/>
            <person name="Nagamura Y."/>
            <person name="Aoki H."/>
            <person name="Arikawa K."/>
            <person name="Arita K."/>
            <person name="Bito T."/>
            <person name="Chiden Y."/>
            <person name="Fujitsuka N."/>
            <person name="Fukunaka R."/>
            <person name="Hamada M."/>
            <person name="Harada C."/>
            <person name="Hayashi A."/>
            <person name="Hijishita S."/>
            <person name="Honda M."/>
            <person name="Hosokawa S."/>
            <person name="Ichikawa Y."/>
            <person name="Idonuma A."/>
            <person name="Iijima M."/>
            <person name="Ikeda M."/>
            <person name="Ikeno M."/>
            <person name="Ito K."/>
            <person name="Ito S."/>
            <person name="Ito T."/>
            <person name="Ito Y."/>
            <person name="Ito Y."/>
            <person name="Iwabuchi A."/>
            <person name="Kamiya K."/>
            <person name="Karasawa W."/>
            <person name="Kurita K."/>
            <person name="Katagiri S."/>
            <person name="Kikuta A."/>
            <person name="Kobayashi H."/>
            <person name="Kobayashi N."/>
            <person name="Machita K."/>
            <person name="Maehara T."/>
            <person name="Masukawa M."/>
            <person name="Mizubayashi T."/>
            <person name="Mukai Y."/>
            <person name="Nagasaki H."/>
            <person name="Nagata Y."/>
            <person name="Naito S."/>
            <person name="Nakashima M."/>
            <person name="Nakama Y."/>
            <person name="Nakamichi Y."/>
            <person name="Nakamura M."/>
            <person name="Meguro A."/>
            <person name="Negishi M."/>
            <person name="Ohta I."/>
            <person name="Ohta T."/>
            <person name="Okamoto M."/>
            <person name="Ono N."/>
            <person name="Saji S."/>
            <person name="Sakaguchi M."/>
            <person name="Sakai K."/>
            <person name="Shibata M."/>
            <person name="Shimokawa T."/>
            <person name="Song J."/>
            <person name="Takazaki Y."/>
            <person name="Terasawa K."/>
            <person name="Tsugane M."/>
            <person name="Tsuji K."/>
            <person name="Ueda S."/>
            <person name="Waki K."/>
            <person name="Yamagata H."/>
            <person name="Yamamoto M."/>
            <person name="Yamamoto S."/>
            <person name="Yamane H."/>
            <person name="Yoshiki S."/>
            <person name="Yoshihara R."/>
            <person name="Yukawa K."/>
            <person name="Zhong H."/>
            <person name="Yano M."/>
            <person name="Yuan Q."/>
            <person name="Ouyang S."/>
            <person name="Liu J."/>
            <person name="Jones K.M."/>
            <person name="Gansberger K."/>
            <person name="Moffat K."/>
            <person name="Hill J."/>
            <person name="Bera J."/>
            <person name="Fadrosh D."/>
            <person name="Jin S."/>
            <person name="Johri S."/>
            <person name="Kim M."/>
            <person name="Overton L."/>
            <person name="Reardon M."/>
            <person name="Tsitrin T."/>
            <person name="Vuong H."/>
            <person name="Weaver B."/>
            <person name="Ciecko A."/>
            <person name="Tallon L."/>
            <person name="Jackson J."/>
            <person name="Pai G."/>
            <person name="Aken S.V."/>
            <person name="Utterback T."/>
            <person name="Reidmuller S."/>
            <person name="Feldblyum T."/>
            <person name="Hsiao J."/>
            <person name="Zismann V."/>
            <person name="Iobst S."/>
            <person name="de Vazeille A.R."/>
            <person name="Buell C.R."/>
            <person name="Ying K."/>
            <person name="Li Y."/>
            <person name="Lu T."/>
            <person name="Huang Y."/>
            <person name="Zhao Q."/>
            <person name="Feng Q."/>
            <person name="Zhang L."/>
            <person name="Zhu J."/>
            <person name="Weng Q."/>
            <person name="Mu J."/>
            <person name="Lu Y."/>
            <person name="Fan D."/>
            <person name="Liu Y."/>
            <person name="Guan J."/>
            <person name="Zhang Y."/>
            <person name="Yu S."/>
            <person name="Liu X."/>
            <person name="Zhang Y."/>
            <person name="Hong G."/>
            <person name="Han B."/>
            <person name="Choisne N."/>
            <person name="Demange N."/>
            <person name="Orjeda G."/>
            <person name="Samain S."/>
            <person name="Cattolico L."/>
            <person name="Pelletier E."/>
            <person name="Couloux A."/>
            <person name="Segurens B."/>
            <person name="Wincker P."/>
            <person name="D'Hont A."/>
            <person name="Scarpelli C."/>
            <person name="Weissenbach J."/>
            <person name="Salanoubat M."/>
            <person name="Quetier F."/>
            <person name="Yu Y."/>
            <person name="Kim H.R."/>
            <person name="Rambo T."/>
            <person name="Currie J."/>
            <person name="Collura K."/>
            <person name="Luo M."/>
            <person name="Yang T."/>
            <person name="Ammiraju J.S.S."/>
            <person name="Engler F."/>
            <person name="Soderlund C."/>
            <person name="Wing R.A."/>
            <person name="Palmer L.E."/>
            <person name="de la Bastide M."/>
            <person name="Spiegel L."/>
            <person name="Nascimento L."/>
            <person name="Zutavern T."/>
            <person name="O'Shaughnessy A."/>
            <person name="Dike S."/>
            <person name="Dedhia N."/>
            <person name="Preston R."/>
            <person name="Balija V."/>
            <person name="McCombie W.R."/>
            <person name="Chow T."/>
            <person name="Chen H."/>
            <person name="Chung M."/>
            <person name="Chen C."/>
            <person name="Shaw J."/>
            <person name="Wu H."/>
            <person name="Hsiao K."/>
            <person name="Chao Y."/>
            <person name="Chu M."/>
            <person name="Cheng C."/>
            <person name="Hour A."/>
            <person name="Lee P."/>
            <person name="Lin S."/>
            <person name="Lin Y."/>
            <person name="Liou J."/>
            <person name="Liu S."/>
            <person name="Hsing Y."/>
            <person name="Raghuvanshi S."/>
            <person name="Mohanty A."/>
            <person name="Bharti A.K."/>
            <person name="Gaur A."/>
            <person name="Gupta V."/>
            <person name="Kumar D."/>
            <person name="Ravi V."/>
            <person name="Vij S."/>
            <person name="Kapur A."/>
            <person name="Khurana P."/>
            <person name="Khurana P."/>
            <person name="Khurana J.P."/>
            <person name="Tyagi A.K."/>
            <person name="Gaikwad K."/>
            <person name="Singh A."/>
            <person name="Dalal V."/>
            <person name="Srivastava S."/>
            <person name="Dixit A."/>
            <person name="Pal A.K."/>
            <person name="Ghazi I.A."/>
            <person name="Yadav M."/>
            <person name="Pandit A."/>
            <person name="Bhargava A."/>
            <person name="Sureshbabu K."/>
            <person name="Batra K."/>
            <person name="Sharma T.R."/>
            <person name="Mohapatra T."/>
            <person name="Singh N.K."/>
            <person name="Messing J."/>
            <person name="Nelson A.B."/>
            <person name="Fuks G."/>
            <person name="Kavchok S."/>
            <person name="Keizer G."/>
            <person name="Linton E."/>
            <person name="Llaca V."/>
            <person name="Song R."/>
            <person name="Tanyolac B."/>
            <person name="Young S."/>
            <person name="Ho-Il K."/>
            <person name="Hahn J.H."/>
            <person name="Sangsakoo G."/>
            <person name="Vanavichit A."/>
            <person name="de Mattos Luiz.A.T."/>
            <person name="Zimmer P.D."/>
            <person name="Malone G."/>
            <person name="Dellagostin O."/>
            <person name="de Oliveira A.C."/>
            <person name="Bevan M."/>
            <person name="Bancroft I."/>
            <person name="Minx P."/>
            <person name="Cordum H."/>
            <person name="Wilson R."/>
            <person name="Cheng Z."/>
            <person name="Jin W."/>
            <person name="Jiang J."/>
            <person name="Leong S.A."/>
            <person name="Iwama H."/>
            <person name="Gojobori T."/>
            <person name="Itoh T."/>
            <person name="Niimura Y."/>
            <person name="Fujii Y."/>
            <person name="Habara T."/>
            <person name="Sakai H."/>
            <person name="Sato Y."/>
            <person name="Wilson G."/>
            <person name="Kumar K."/>
            <person name="McCouch S."/>
            <person name="Juretic N."/>
            <person name="Hoen D."/>
            <person name="Wright S."/>
            <person name="Bruskiewich R."/>
            <person name="Bureau T."/>
            <person name="Miyao A."/>
            <person name="Hirochika H."/>
            <person name="Nishikawa T."/>
            <person name="Kadowaki K."/>
            <person name="Sugiura M."/>
            <person name="Burr B."/>
            <person name="Sasaki T."/>
        </authorList>
    </citation>
    <scope>NUCLEOTIDE SEQUENCE [LARGE SCALE GENOMIC DNA]</scope>
    <source>
        <strain evidence="3">cv. Nipponbare</strain>
    </source>
</reference>
<dbReference type="AlphaFoldDB" id="A0A0P0W0R2"/>
<accession>A0A0P0W0R2</accession>
<dbReference type="PaxDb" id="39947-A0A0P0W0R2"/>
<reference evidence="2 3" key="2">
    <citation type="journal article" date="2013" name="Plant Cell Physiol.">
        <title>Rice Annotation Project Database (RAP-DB): an integrative and interactive database for rice genomics.</title>
        <authorList>
            <person name="Sakai H."/>
            <person name="Lee S.S."/>
            <person name="Tanaka T."/>
            <person name="Numa H."/>
            <person name="Kim J."/>
            <person name="Kawahara Y."/>
            <person name="Wakimoto H."/>
            <person name="Yang C.C."/>
            <person name="Iwamoto M."/>
            <person name="Abe T."/>
            <person name="Yamada Y."/>
            <person name="Muto A."/>
            <person name="Inokuchi H."/>
            <person name="Ikemura T."/>
            <person name="Matsumoto T."/>
            <person name="Sasaki T."/>
            <person name="Itoh T."/>
        </authorList>
    </citation>
    <scope>NUCLEOTIDE SEQUENCE [LARGE SCALE GENOMIC DNA]</scope>
    <source>
        <strain evidence="3">cv. Nipponbare</strain>
    </source>
</reference>
<gene>
    <name evidence="2" type="ordered locus">Os03g0596400</name>
    <name evidence="2" type="ORF">OSNPB_030596400</name>
</gene>
<protein>
    <submittedName>
        <fullName evidence="2">Os03g0596400 protein</fullName>
    </submittedName>
</protein>
<evidence type="ECO:0000313" key="2">
    <source>
        <dbReference type="EMBL" id="BAS85159.1"/>
    </source>
</evidence>
<dbReference type="PANTHER" id="PTHR21596:SF63">
    <property type="entry name" value="FACTOR OF DNA METHYLATION 1"/>
    <property type="match status" value="1"/>
</dbReference>
<feature type="coiled-coil region" evidence="1">
    <location>
        <begin position="15"/>
        <end position="66"/>
    </location>
</feature>